<dbReference type="AlphaFoldDB" id="A0A644ZXF6"/>
<dbReference type="EMBL" id="VSSQ01010960">
    <property type="protein sequence ID" value="MPM45649.1"/>
    <property type="molecule type" value="Genomic_DNA"/>
</dbReference>
<protein>
    <submittedName>
        <fullName evidence="1">Uncharacterized protein</fullName>
    </submittedName>
</protein>
<evidence type="ECO:0000313" key="1">
    <source>
        <dbReference type="EMBL" id="MPM45649.1"/>
    </source>
</evidence>
<sequence length="99" mass="11039">MHRGFIARERHHRAAGLQRLQNLQPIGRKRACLQRLIVFAQMGRDHGTFRQLQRLGGIAGAQPRAPLFGKLRANGFSTGGLRVDRLVLVHLGSPCLKNP</sequence>
<reference evidence="1" key="1">
    <citation type="submission" date="2019-08" db="EMBL/GenBank/DDBJ databases">
        <authorList>
            <person name="Kucharzyk K."/>
            <person name="Murdoch R.W."/>
            <person name="Higgins S."/>
            <person name="Loffler F."/>
        </authorList>
    </citation>
    <scope>NUCLEOTIDE SEQUENCE</scope>
</reference>
<organism evidence="1">
    <name type="scientific">bioreactor metagenome</name>
    <dbReference type="NCBI Taxonomy" id="1076179"/>
    <lineage>
        <taxon>unclassified sequences</taxon>
        <taxon>metagenomes</taxon>
        <taxon>ecological metagenomes</taxon>
    </lineage>
</organism>
<accession>A0A644ZXF6</accession>
<name>A0A644ZXF6_9ZZZZ</name>
<comment type="caution">
    <text evidence="1">The sequence shown here is derived from an EMBL/GenBank/DDBJ whole genome shotgun (WGS) entry which is preliminary data.</text>
</comment>
<proteinExistence type="predicted"/>
<gene>
    <name evidence="1" type="ORF">SDC9_92339</name>
</gene>